<organism evidence="1 2">
    <name type="scientific">Mycteria americana</name>
    <name type="common">Wood stork</name>
    <dbReference type="NCBI Taxonomy" id="33587"/>
    <lineage>
        <taxon>Eukaryota</taxon>
        <taxon>Metazoa</taxon>
        <taxon>Chordata</taxon>
        <taxon>Craniata</taxon>
        <taxon>Vertebrata</taxon>
        <taxon>Euteleostomi</taxon>
        <taxon>Archelosauria</taxon>
        <taxon>Archosauria</taxon>
        <taxon>Dinosauria</taxon>
        <taxon>Saurischia</taxon>
        <taxon>Theropoda</taxon>
        <taxon>Coelurosauria</taxon>
        <taxon>Aves</taxon>
        <taxon>Neognathae</taxon>
        <taxon>Neoaves</taxon>
        <taxon>Aequornithes</taxon>
        <taxon>Ciconiiformes</taxon>
        <taxon>Ciconiidae</taxon>
        <taxon>Mycteria</taxon>
    </lineage>
</organism>
<protein>
    <recommendedName>
        <fullName evidence="3">Reverse transcriptase domain-containing protein</fullName>
    </recommendedName>
</protein>
<dbReference type="PANTHER" id="PTHR33332">
    <property type="entry name" value="REVERSE TRANSCRIPTASE DOMAIN-CONTAINING PROTEIN"/>
    <property type="match status" value="1"/>
</dbReference>
<dbReference type="EMBL" id="JAUNZN010000002">
    <property type="protein sequence ID" value="KAK4826303.1"/>
    <property type="molecule type" value="Genomic_DNA"/>
</dbReference>
<proteinExistence type="predicted"/>
<accession>A0AAN7NEK7</accession>
<dbReference type="Proteomes" id="UP001333110">
    <property type="component" value="Unassembled WGS sequence"/>
</dbReference>
<evidence type="ECO:0008006" key="3">
    <source>
        <dbReference type="Google" id="ProtNLM"/>
    </source>
</evidence>
<reference evidence="1 2" key="1">
    <citation type="journal article" date="2023" name="J. Hered.">
        <title>Chromosome-level genome of the wood stork (Mycteria americana) provides insight into avian chromosome evolution.</title>
        <authorList>
            <person name="Flamio R. Jr."/>
            <person name="Ramstad K.M."/>
        </authorList>
    </citation>
    <scope>NUCLEOTIDE SEQUENCE [LARGE SCALE GENOMIC DNA]</scope>
    <source>
        <strain evidence="1">JAX WOST 10</strain>
    </source>
</reference>
<comment type="caution">
    <text evidence="1">The sequence shown here is derived from an EMBL/GenBank/DDBJ whole genome shotgun (WGS) entry which is preliminary data.</text>
</comment>
<evidence type="ECO:0000313" key="1">
    <source>
        <dbReference type="EMBL" id="KAK4826303.1"/>
    </source>
</evidence>
<feature type="non-terminal residue" evidence="1">
    <location>
        <position position="454"/>
    </location>
</feature>
<dbReference type="AlphaFoldDB" id="A0AAN7NEK7"/>
<keyword evidence="2" id="KW-1185">Reference proteome</keyword>
<name>A0AAN7NEK7_MYCAM</name>
<evidence type="ECO:0000313" key="2">
    <source>
        <dbReference type="Proteomes" id="UP001333110"/>
    </source>
</evidence>
<gene>
    <name evidence="1" type="ORF">QYF61_007150</name>
</gene>
<sequence>MEFTPVGSRSQVVSPMAQYWGQFCLISLSMIWTRGSISLQATPSCAGVVDLLEGRKVLQRDLDSLDPWAKVNCMRFNKAKCWVLYLGHSNPMQCYRLGEEWLESCLAEKDLGVLVDSQLNMSQRCAQVAKKANSILACIKNSVASRMREVIVSLYSALVRPHLEYCVQFWALHYKRDIEVLECFQRRAVKLVKGLEHKSSEEQLRELVFLEKRRRSGDLIAVYNYLKGSCREVGVGLFSQLISDRMRGNGLKLCQGRFRLDIRKNLFTERFIKHWNRLPREVVESPTLEVFKRCVDAVLRDMVDLAVLAFPEQTRKIQIEWVVYEVDRKLASRSHLEDGNQWLLLRLATCHKWGPPGIDTVQRVTLFNVFINDLDDGIESTLTKFAGDTRLGVEVNTSEARAILQRTWAGWKSELARTARCVWLRSSLAERDLGVLVDNKLTMSQQYAATATKA</sequence>